<keyword evidence="2" id="KW-1185">Reference proteome</keyword>
<dbReference type="InterPro" id="IPR012547">
    <property type="entry name" value="PDDEXK_9"/>
</dbReference>
<evidence type="ECO:0000313" key="2">
    <source>
        <dbReference type="Proteomes" id="UP000680365"/>
    </source>
</evidence>
<name>A0ABS5QM62_9BACT</name>
<dbReference type="Pfam" id="PF08011">
    <property type="entry name" value="PDDEXK_9"/>
    <property type="match status" value="1"/>
</dbReference>
<organism evidence="1 2">
    <name type="scientific">Candidatus Vampirococcus lugosii</name>
    <dbReference type="NCBI Taxonomy" id="2789015"/>
    <lineage>
        <taxon>Bacteria</taxon>
        <taxon>Candidatus Absconditibacteriota</taxon>
        <taxon>Vampirococcus</taxon>
    </lineage>
</organism>
<comment type="caution">
    <text evidence="1">The sequence shown here is derived from an EMBL/GenBank/DDBJ whole genome shotgun (WGS) entry which is preliminary data.</text>
</comment>
<gene>
    <name evidence="1" type="ORF">VAMP_8n2</name>
</gene>
<proteinExistence type="predicted"/>
<feature type="non-terminal residue" evidence="1">
    <location>
        <position position="1"/>
    </location>
</feature>
<dbReference type="EMBL" id="JAEDAM010000005">
    <property type="protein sequence ID" value="MBS8121564.1"/>
    <property type="molecule type" value="Genomic_DNA"/>
</dbReference>
<protein>
    <submittedName>
        <fullName evidence="1">Nuclease</fullName>
    </submittedName>
</protein>
<evidence type="ECO:0000313" key="1">
    <source>
        <dbReference type="EMBL" id="MBS8121564.1"/>
    </source>
</evidence>
<accession>A0ABS5QM62</accession>
<dbReference type="Proteomes" id="UP000680365">
    <property type="component" value="Unassembled WGS sequence"/>
</dbReference>
<sequence>WQNNNPEGWFKSFIGMFLKLNTIQYYGEVENLKGRKDLVIPINNKYYIIEAKVNNSAKKAIEQINKKYLPQFSEDDEIVKIGINWNKKGGEFDVVYEK</sequence>
<reference evidence="1 2" key="1">
    <citation type="journal article" date="2021" name="Nat. Commun.">
        <title>Reductive evolution and unique predatory mode in the CPR bacterium Vampirococcus lugosii.</title>
        <authorList>
            <person name="Moreira D."/>
            <person name="Zivanovic Y."/>
            <person name="Lopez-Archilla A.I."/>
            <person name="Iniesto M."/>
            <person name="Lopez-Garcia P."/>
        </authorList>
    </citation>
    <scope>NUCLEOTIDE SEQUENCE [LARGE SCALE GENOMIC DNA]</scope>
    <source>
        <strain evidence="1">Chiprana</strain>
    </source>
</reference>
<dbReference type="RefSeq" id="WP_213348184.1">
    <property type="nucleotide sequence ID" value="NZ_JAEDAM010000005.1"/>
</dbReference>